<feature type="region of interest" description="Disordered" evidence="1">
    <location>
        <begin position="62"/>
        <end position="85"/>
    </location>
</feature>
<dbReference type="AlphaFoldDB" id="A0A1I8B0B6"/>
<feature type="transmembrane region" description="Helical" evidence="2">
    <location>
        <begin position="15"/>
        <end position="41"/>
    </location>
</feature>
<keyword evidence="2" id="KW-0812">Transmembrane</keyword>
<evidence type="ECO:0000313" key="4">
    <source>
        <dbReference type="WBParaSite" id="MhA1_Contig118.frz3.gene21"/>
    </source>
</evidence>
<evidence type="ECO:0000256" key="2">
    <source>
        <dbReference type="SAM" id="Phobius"/>
    </source>
</evidence>
<name>A0A1I8B0B6_MELHA</name>
<organism evidence="3 4">
    <name type="scientific">Meloidogyne hapla</name>
    <name type="common">Root-knot nematode worm</name>
    <dbReference type="NCBI Taxonomy" id="6305"/>
    <lineage>
        <taxon>Eukaryota</taxon>
        <taxon>Metazoa</taxon>
        <taxon>Ecdysozoa</taxon>
        <taxon>Nematoda</taxon>
        <taxon>Chromadorea</taxon>
        <taxon>Rhabditida</taxon>
        <taxon>Tylenchina</taxon>
        <taxon>Tylenchomorpha</taxon>
        <taxon>Tylenchoidea</taxon>
        <taxon>Meloidogynidae</taxon>
        <taxon>Meloidogyninae</taxon>
        <taxon>Meloidogyne</taxon>
    </lineage>
</organism>
<keyword evidence="3" id="KW-1185">Reference proteome</keyword>
<feature type="region of interest" description="Disordered" evidence="1">
    <location>
        <begin position="169"/>
        <end position="202"/>
    </location>
</feature>
<accession>A0A1I8B0B6</accession>
<dbReference type="Proteomes" id="UP000095281">
    <property type="component" value="Unplaced"/>
</dbReference>
<proteinExistence type="predicted"/>
<keyword evidence="2" id="KW-0472">Membrane</keyword>
<dbReference type="WBParaSite" id="MhA1_Contig118.frz3.gene21">
    <property type="protein sequence ID" value="MhA1_Contig118.frz3.gene21"/>
    <property type="gene ID" value="MhA1_Contig118.frz3.gene21"/>
</dbReference>
<evidence type="ECO:0000313" key="3">
    <source>
        <dbReference type="Proteomes" id="UP000095281"/>
    </source>
</evidence>
<sequence>MSTNNSNVCVDPSRLTLAIFGAIFGTLLLCTGFALAVWYLVRNHQFADKLLFPEAAGQYNKRRKKQQQQKTENEAEAAEENNIEEITSTPSIQNVIVTQKTENNIIEKSTEYERKNQIVLEMNEIKQTTKIVEVSPQTLSPREEEIYGTAEEYQRKRIIPINKNYSENSEKCEELNNEKNRKIENEEKMEGDEKKKEEEDKMKNKPEINGKKFMSEIAAAAVASTINGNSIKKNEGNEIIQITIRSPENGKLKEETLERIKEDEEYSKNNLNGWAEKGEENIEEENNEELVPEHLRSMLSEEQFGMLEANKRRLEQERRQLRELGVIF</sequence>
<feature type="compositionally biased region" description="Acidic residues" evidence="1">
    <location>
        <begin position="74"/>
        <end position="83"/>
    </location>
</feature>
<reference evidence="4" key="1">
    <citation type="submission" date="2016-11" db="UniProtKB">
        <authorList>
            <consortium name="WormBaseParasite"/>
        </authorList>
    </citation>
    <scope>IDENTIFICATION</scope>
</reference>
<protein>
    <submittedName>
        <fullName evidence="4">Transmembrane protein</fullName>
    </submittedName>
</protein>
<keyword evidence="2" id="KW-1133">Transmembrane helix</keyword>
<evidence type="ECO:0000256" key="1">
    <source>
        <dbReference type="SAM" id="MobiDB-lite"/>
    </source>
</evidence>